<protein>
    <submittedName>
        <fullName evidence="1">Competence protein ComFB</fullName>
    </submittedName>
</protein>
<accession>A0A267MGK9</accession>
<evidence type="ECO:0000313" key="1">
    <source>
        <dbReference type="EMBL" id="PAB58724.1"/>
    </source>
</evidence>
<reference evidence="1 2" key="1">
    <citation type="submission" date="2017-06" db="EMBL/GenBank/DDBJ databases">
        <title>Draft genome sequence of anaerobic fermentative bacterium Anaeromicrobium sediminis DY2726D isolated from West Pacific Ocean sediments.</title>
        <authorList>
            <person name="Zeng X."/>
        </authorList>
    </citation>
    <scope>NUCLEOTIDE SEQUENCE [LARGE SCALE GENOMIC DNA]</scope>
    <source>
        <strain evidence="1 2">DY2726D</strain>
    </source>
</reference>
<dbReference type="AlphaFoldDB" id="A0A267MGK9"/>
<proteinExistence type="predicted"/>
<keyword evidence="2" id="KW-1185">Reference proteome</keyword>
<evidence type="ECO:0000313" key="2">
    <source>
        <dbReference type="Proteomes" id="UP000216024"/>
    </source>
</evidence>
<dbReference type="Proteomes" id="UP000216024">
    <property type="component" value="Unassembled WGS sequence"/>
</dbReference>
<dbReference type="Pfam" id="PF10719">
    <property type="entry name" value="ComFB"/>
    <property type="match status" value="1"/>
</dbReference>
<dbReference type="RefSeq" id="WP_095134304.1">
    <property type="nucleotide sequence ID" value="NZ_NIBG01000012.1"/>
</dbReference>
<dbReference type="InterPro" id="IPR019657">
    <property type="entry name" value="ComFB"/>
</dbReference>
<dbReference type="EMBL" id="NIBG01000012">
    <property type="protein sequence ID" value="PAB58724.1"/>
    <property type="molecule type" value="Genomic_DNA"/>
</dbReference>
<name>A0A267MGK9_9FIRM</name>
<gene>
    <name evidence="1" type="ORF">CCE28_13725</name>
</gene>
<sequence length="88" mass="10096">MPKNYMEYIVDNLLPNTLNEYPFLCTCHMCKDDIKAIALNNLKPMYVVTSDGESYLKAKSLDRQFISDVVKEIAKAIEIVSTKPRHDV</sequence>
<organism evidence="1 2">
    <name type="scientific">Anaeromicrobium sediminis</name>
    <dbReference type="NCBI Taxonomy" id="1478221"/>
    <lineage>
        <taxon>Bacteria</taxon>
        <taxon>Bacillati</taxon>
        <taxon>Bacillota</taxon>
        <taxon>Clostridia</taxon>
        <taxon>Peptostreptococcales</taxon>
        <taxon>Thermotaleaceae</taxon>
        <taxon>Anaeromicrobium</taxon>
    </lineage>
</organism>
<dbReference type="OrthoDB" id="5616024at2"/>
<comment type="caution">
    <text evidence="1">The sequence shown here is derived from an EMBL/GenBank/DDBJ whole genome shotgun (WGS) entry which is preliminary data.</text>
</comment>